<dbReference type="Gene3D" id="3.30.70.270">
    <property type="match status" value="1"/>
</dbReference>
<dbReference type="Pfam" id="PF08448">
    <property type="entry name" value="PAS_4"/>
    <property type="match status" value="1"/>
</dbReference>
<dbReference type="CDD" id="cd01949">
    <property type="entry name" value="GGDEF"/>
    <property type="match status" value="1"/>
</dbReference>
<dbReference type="Gene3D" id="3.20.20.450">
    <property type="entry name" value="EAL domain"/>
    <property type="match status" value="1"/>
</dbReference>
<dbReference type="PIRSF" id="PIRSF005925">
    <property type="entry name" value="Dos"/>
    <property type="match status" value="1"/>
</dbReference>
<dbReference type="SUPFAM" id="SSF55073">
    <property type="entry name" value="Nucleotide cyclase"/>
    <property type="match status" value="1"/>
</dbReference>
<dbReference type="InterPro" id="IPR029787">
    <property type="entry name" value="Nucleotide_cyclase"/>
</dbReference>
<evidence type="ECO:0000313" key="5">
    <source>
        <dbReference type="EMBL" id="GLR12610.1"/>
    </source>
</evidence>
<dbReference type="SMART" id="SM00052">
    <property type="entry name" value="EAL"/>
    <property type="match status" value="1"/>
</dbReference>
<dbReference type="Pfam" id="PF13185">
    <property type="entry name" value="GAF_2"/>
    <property type="match status" value="1"/>
</dbReference>
<dbReference type="PROSITE" id="PS50113">
    <property type="entry name" value="PAC"/>
    <property type="match status" value="1"/>
</dbReference>
<organism evidence="5 6">
    <name type="scientific">Chitinimonas prasina</name>
    <dbReference type="NCBI Taxonomy" id="1434937"/>
    <lineage>
        <taxon>Bacteria</taxon>
        <taxon>Pseudomonadati</taxon>
        <taxon>Pseudomonadota</taxon>
        <taxon>Betaproteobacteria</taxon>
        <taxon>Neisseriales</taxon>
        <taxon>Chitinibacteraceae</taxon>
        <taxon>Chitinimonas</taxon>
    </lineage>
</organism>
<comment type="caution">
    <text evidence="5">The sequence shown here is derived from an EMBL/GenBank/DDBJ whole genome shotgun (WGS) entry which is preliminary data.</text>
</comment>
<dbReference type="Pfam" id="PF00563">
    <property type="entry name" value="EAL"/>
    <property type="match status" value="1"/>
</dbReference>
<dbReference type="InterPro" id="IPR000160">
    <property type="entry name" value="GGDEF_dom"/>
</dbReference>
<dbReference type="InterPro" id="IPR000700">
    <property type="entry name" value="PAS-assoc_C"/>
</dbReference>
<dbReference type="InterPro" id="IPR001610">
    <property type="entry name" value="PAC"/>
</dbReference>
<dbReference type="InterPro" id="IPR029016">
    <property type="entry name" value="GAF-like_dom_sf"/>
</dbReference>
<gene>
    <name evidence="5" type="ORF">GCM10007907_14000</name>
</gene>
<evidence type="ECO:0000259" key="1">
    <source>
        <dbReference type="PROSITE" id="PS50112"/>
    </source>
</evidence>
<evidence type="ECO:0000259" key="2">
    <source>
        <dbReference type="PROSITE" id="PS50113"/>
    </source>
</evidence>
<dbReference type="EMBL" id="BSOG01000001">
    <property type="protein sequence ID" value="GLR12610.1"/>
    <property type="molecule type" value="Genomic_DNA"/>
</dbReference>
<feature type="domain" description="PAC" evidence="2">
    <location>
        <begin position="82"/>
        <end position="134"/>
    </location>
</feature>
<dbReference type="InterPro" id="IPR035965">
    <property type="entry name" value="PAS-like_dom_sf"/>
</dbReference>
<dbReference type="SUPFAM" id="SSF141868">
    <property type="entry name" value="EAL domain-like"/>
    <property type="match status" value="1"/>
</dbReference>
<dbReference type="PROSITE" id="PS50112">
    <property type="entry name" value="PAS"/>
    <property type="match status" value="2"/>
</dbReference>
<dbReference type="Gene3D" id="3.30.450.40">
    <property type="match status" value="1"/>
</dbReference>
<dbReference type="PANTHER" id="PTHR44757">
    <property type="entry name" value="DIGUANYLATE CYCLASE DGCP"/>
    <property type="match status" value="1"/>
</dbReference>
<accession>A0ABQ5YGZ5</accession>
<dbReference type="Pfam" id="PF13426">
    <property type="entry name" value="PAS_9"/>
    <property type="match status" value="2"/>
</dbReference>
<dbReference type="RefSeq" id="WP_284195728.1">
    <property type="nucleotide sequence ID" value="NZ_BSOG01000001.1"/>
</dbReference>
<name>A0ABQ5YGZ5_9NEIS</name>
<dbReference type="InterPro" id="IPR003018">
    <property type="entry name" value="GAF"/>
</dbReference>
<dbReference type="InterPro" id="IPR013656">
    <property type="entry name" value="PAS_4"/>
</dbReference>
<proteinExistence type="predicted"/>
<keyword evidence="6" id="KW-1185">Reference proteome</keyword>
<evidence type="ECO:0008006" key="7">
    <source>
        <dbReference type="Google" id="ProtNLM"/>
    </source>
</evidence>
<evidence type="ECO:0000259" key="3">
    <source>
        <dbReference type="PROSITE" id="PS50883"/>
    </source>
</evidence>
<dbReference type="CDD" id="cd00130">
    <property type="entry name" value="PAS"/>
    <property type="match status" value="2"/>
</dbReference>
<feature type="domain" description="GGDEF" evidence="4">
    <location>
        <begin position="572"/>
        <end position="704"/>
    </location>
</feature>
<dbReference type="PROSITE" id="PS50883">
    <property type="entry name" value="EAL"/>
    <property type="match status" value="1"/>
</dbReference>
<dbReference type="SMART" id="SM00086">
    <property type="entry name" value="PAC"/>
    <property type="match status" value="3"/>
</dbReference>
<dbReference type="SMART" id="SM00065">
    <property type="entry name" value="GAF"/>
    <property type="match status" value="1"/>
</dbReference>
<dbReference type="SMART" id="SM00091">
    <property type="entry name" value="PAS"/>
    <property type="match status" value="3"/>
</dbReference>
<dbReference type="InterPro" id="IPR052155">
    <property type="entry name" value="Biofilm_reg_signaling"/>
</dbReference>
<dbReference type="InterPro" id="IPR035919">
    <property type="entry name" value="EAL_sf"/>
</dbReference>
<dbReference type="PROSITE" id="PS50887">
    <property type="entry name" value="GGDEF"/>
    <property type="match status" value="1"/>
</dbReference>
<evidence type="ECO:0000313" key="6">
    <source>
        <dbReference type="Proteomes" id="UP001156706"/>
    </source>
</evidence>
<reference evidence="6" key="1">
    <citation type="journal article" date="2019" name="Int. J. Syst. Evol. Microbiol.">
        <title>The Global Catalogue of Microorganisms (GCM) 10K type strain sequencing project: providing services to taxonomists for standard genome sequencing and annotation.</title>
        <authorList>
            <consortium name="The Broad Institute Genomics Platform"/>
            <consortium name="The Broad Institute Genome Sequencing Center for Infectious Disease"/>
            <person name="Wu L."/>
            <person name="Ma J."/>
        </authorList>
    </citation>
    <scope>NUCLEOTIDE SEQUENCE [LARGE SCALE GENOMIC DNA]</scope>
    <source>
        <strain evidence="6">NBRC 110044</strain>
    </source>
</reference>
<dbReference type="Pfam" id="PF00990">
    <property type="entry name" value="GGDEF"/>
    <property type="match status" value="1"/>
</dbReference>
<dbReference type="InterPro" id="IPR043128">
    <property type="entry name" value="Rev_trsase/Diguanyl_cyclase"/>
</dbReference>
<dbReference type="InterPro" id="IPR000014">
    <property type="entry name" value="PAS"/>
</dbReference>
<dbReference type="Gene3D" id="3.30.450.20">
    <property type="entry name" value="PAS domain"/>
    <property type="match status" value="3"/>
</dbReference>
<dbReference type="InterPro" id="IPR012226">
    <property type="entry name" value="Diguanyl_cyclase/Pdiesterase"/>
</dbReference>
<dbReference type="PANTHER" id="PTHR44757:SF2">
    <property type="entry name" value="BIOFILM ARCHITECTURE MAINTENANCE PROTEIN MBAA"/>
    <property type="match status" value="1"/>
</dbReference>
<feature type="domain" description="EAL" evidence="3">
    <location>
        <begin position="713"/>
        <end position="967"/>
    </location>
</feature>
<protein>
    <recommendedName>
        <fullName evidence="7">EAL domain-containing protein</fullName>
    </recommendedName>
</protein>
<dbReference type="SUPFAM" id="SSF55785">
    <property type="entry name" value="PYP-like sensor domain (PAS domain)"/>
    <property type="match status" value="3"/>
</dbReference>
<dbReference type="NCBIfam" id="TIGR00254">
    <property type="entry name" value="GGDEF"/>
    <property type="match status" value="1"/>
</dbReference>
<dbReference type="Proteomes" id="UP001156706">
    <property type="component" value="Unassembled WGS sequence"/>
</dbReference>
<dbReference type="SMART" id="SM00267">
    <property type="entry name" value="GGDEF"/>
    <property type="match status" value="1"/>
</dbReference>
<dbReference type="SUPFAM" id="SSF55781">
    <property type="entry name" value="GAF domain-like"/>
    <property type="match status" value="1"/>
</dbReference>
<dbReference type="CDD" id="cd01948">
    <property type="entry name" value="EAL"/>
    <property type="match status" value="1"/>
</dbReference>
<evidence type="ECO:0000259" key="4">
    <source>
        <dbReference type="PROSITE" id="PS50887"/>
    </source>
</evidence>
<sequence>MSTPIETRYGADLFRRLVEEAEEGVWVIDADSLTVYLNTRMAGMLGGEVDSLLGRPLWDFMDEAQRELAQGNVARRRQGISEKHEFLFRRLDGSRFWADLSTAPLLNADGSYAGCFAFVSDISWRKAAEQALSESERAYREVFERSHAVKLMLEPDSGAIVAANAAAREYYGYTSDEFARLNISQINTLPPEAIAAEIKLARSEQRSYFLFRHRLKSGEVRDVEVHSNPISVGGRELLYSIIHDIGRQTEAERRMRLTRHTFEHAHIAAVWVATDGCIRDANAYACRMLQGTLAQVVGQPVWRYAPQLEEAQWQERWNQIKAAGALSFRLEIAGADGKFTPIEVHATHMALDGDEFIIAYARNIQEQVRAEGLLSLQHEVLESLAAGHALGHVMEATARGVENLLPDTRCSILILDGNQLRHGASPSLAPTFMAAIEGISIGPRVGSCGSAAYFNRVVEVEDVAHDPLWQSHAQLASEHGIAACWSTPIHGSDGRVLGTFAIYYRERRRPSEFHRRVVDACTHLIGIAIEHREAEARVHSLAFYDPLTGLPNRSLFADRVELALAHAIRDNSPLAVLFVDLDRFKTINDSLGHAAGDRLLKTMATRLEQVVRESDTVCRQGGDEFVLLLNDCDALGAASVAEKLIAAAAEKVEFDGLTLNGSASVGIALFPDDGTDYDNLLKHADAAMYRAKELGRNAFCFYQPAMDKDAAERLEVEAALRLALSRQELLLHYQPQVHIADGSVYGLEALVRWRHPQWGMVSPARFIPIAEESGLIDAVGSWVLDEACRQMAEWVRIGIAPPRISVNLSARQFRHDDIPNLVAQTLARHCLAPAQLTLEITESLMMVRDEHTLAALNKLDAMGVALAVDDFGTGYSSLGYLKRYPVGELKLDQSFVRDLSEDAEDRALASAVVRIGQSLRMTVVAEGVETAEQLAFLQSEGCDVAQGYHFARPLAPVDLALWLAARPNRP</sequence>
<dbReference type="InterPro" id="IPR001633">
    <property type="entry name" value="EAL_dom"/>
</dbReference>
<dbReference type="NCBIfam" id="TIGR00229">
    <property type="entry name" value="sensory_box"/>
    <property type="match status" value="3"/>
</dbReference>
<feature type="domain" description="PAS" evidence="1">
    <location>
        <begin position="135"/>
        <end position="178"/>
    </location>
</feature>
<feature type="domain" description="PAS" evidence="1">
    <location>
        <begin position="10"/>
        <end position="67"/>
    </location>
</feature>